<evidence type="ECO:0000256" key="2">
    <source>
        <dbReference type="ARBA" id="ARBA00008467"/>
    </source>
</evidence>
<evidence type="ECO:0000256" key="6">
    <source>
        <dbReference type="ARBA" id="ARBA00022832"/>
    </source>
</evidence>
<keyword evidence="7" id="KW-0443">Lipid metabolism</keyword>
<evidence type="ECO:0000256" key="4">
    <source>
        <dbReference type="ARBA" id="ARBA00022516"/>
    </source>
</evidence>
<dbReference type="Pfam" id="PF00109">
    <property type="entry name" value="ketoacyl-synt"/>
    <property type="match status" value="1"/>
</dbReference>
<dbReference type="CDD" id="cd00834">
    <property type="entry name" value="KAS_I_II"/>
    <property type="match status" value="1"/>
</dbReference>
<proteinExistence type="inferred from homology"/>
<dbReference type="PANTHER" id="PTHR11712:SF297">
    <property type="entry name" value="3-OXOACYL-[ACYL-CARRIER-PROTEIN] SYNTHASE, MITOCHONDRIAL"/>
    <property type="match status" value="1"/>
</dbReference>
<dbReference type="InterPro" id="IPR000794">
    <property type="entry name" value="Beta-ketoacyl_synthase"/>
</dbReference>
<reference evidence="14 15" key="1">
    <citation type="submission" date="2024-02" db="EMBL/GenBank/DDBJ databases">
        <title>High-quality chromosome-scale genome assembly of Pensacola bahiagrass (Paspalum notatum Flugge var. saurae).</title>
        <authorList>
            <person name="Vega J.M."/>
            <person name="Podio M."/>
            <person name="Orjuela J."/>
            <person name="Siena L.A."/>
            <person name="Pessino S.C."/>
            <person name="Combes M.C."/>
            <person name="Mariac C."/>
            <person name="Albertini E."/>
            <person name="Pupilli F."/>
            <person name="Ortiz J.P.A."/>
            <person name="Leblanc O."/>
        </authorList>
    </citation>
    <scope>NUCLEOTIDE SEQUENCE [LARGE SCALE GENOMIC DNA]</scope>
    <source>
        <strain evidence="14">R1</strain>
        <tissue evidence="14">Leaf</tissue>
    </source>
</reference>
<dbReference type="GO" id="GO:0006633">
    <property type="term" value="P:fatty acid biosynthetic process"/>
    <property type="evidence" value="ECO:0007669"/>
    <property type="project" value="UniProtKB-KW"/>
</dbReference>
<feature type="domain" description="Ketosynthase family 3 (KS3)" evidence="13">
    <location>
        <begin position="84"/>
        <end position="520"/>
    </location>
</feature>
<dbReference type="Pfam" id="PF02801">
    <property type="entry name" value="Ketoacyl-synt_C"/>
    <property type="match status" value="1"/>
</dbReference>
<dbReference type="InterPro" id="IPR014030">
    <property type="entry name" value="Ketoacyl_synth_N"/>
</dbReference>
<name>A0AAQ3WXV2_PASNO</name>
<dbReference type="InterPro" id="IPR014031">
    <property type="entry name" value="Ketoacyl_synth_C"/>
</dbReference>
<evidence type="ECO:0000256" key="10">
    <source>
        <dbReference type="ARBA" id="ARBA00044350"/>
    </source>
</evidence>
<dbReference type="EMBL" id="CP144749">
    <property type="protein sequence ID" value="WVZ77481.1"/>
    <property type="molecule type" value="Genomic_DNA"/>
</dbReference>
<accession>A0AAQ3WXV2</accession>
<evidence type="ECO:0000256" key="8">
    <source>
        <dbReference type="ARBA" id="ARBA00023160"/>
    </source>
</evidence>
<dbReference type="EC" id="2.3.1.41" evidence="3"/>
<dbReference type="SUPFAM" id="SSF53901">
    <property type="entry name" value="Thiolase-like"/>
    <property type="match status" value="2"/>
</dbReference>
<gene>
    <name evidence="14" type="ORF">U9M48_025340</name>
</gene>
<dbReference type="Proteomes" id="UP001341281">
    <property type="component" value="Chromosome 05"/>
</dbReference>
<keyword evidence="15" id="KW-1185">Reference proteome</keyword>
<keyword evidence="4" id="KW-0444">Lipid biosynthesis</keyword>
<dbReference type="SMART" id="SM00825">
    <property type="entry name" value="PKS_KS"/>
    <property type="match status" value="1"/>
</dbReference>
<dbReference type="FunFam" id="3.40.47.10:FF:000024">
    <property type="entry name" value="3-oxoacyl-[acyl-carrier-protein] synthase, mitochondrial"/>
    <property type="match status" value="1"/>
</dbReference>
<dbReference type="GO" id="GO:0004315">
    <property type="term" value="F:3-oxoacyl-[acyl-carrier-protein] synthase activity"/>
    <property type="evidence" value="ECO:0007669"/>
    <property type="project" value="UniProtKB-EC"/>
</dbReference>
<evidence type="ECO:0000313" key="14">
    <source>
        <dbReference type="EMBL" id="WVZ77481.1"/>
    </source>
</evidence>
<dbReference type="Gene3D" id="3.40.47.10">
    <property type="match status" value="2"/>
</dbReference>
<evidence type="ECO:0000256" key="9">
    <source>
        <dbReference type="ARBA" id="ARBA00023315"/>
    </source>
</evidence>
<dbReference type="InterPro" id="IPR020841">
    <property type="entry name" value="PKS_Beta-ketoAc_synthase_dom"/>
</dbReference>
<protein>
    <recommendedName>
        <fullName evidence="11">3-oxoacyl-[acyl-carrier-protein] synthase, mitochondrial</fullName>
        <ecNumber evidence="3">2.3.1.41</ecNumber>
    </recommendedName>
    <alternativeName>
        <fullName evidence="10">Beta-ketoacyl-ACP synthase</fullName>
    </alternativeName>
</protein>
<keyword evidence="9" id="KW-0012">Acyltransferase</keyword>
<keyword evidence="8" id="KW-0275">Fatty acid biosynthesis</keyword>
<dbReference type="NCBIfam" id="NF005589">
    <property type="entry name" value="PRK07314.1"/>
    <property type="match status" value="1"/>
</dbReference>
<dbReference type="PROSITE" id="PS52004">
    <property type="entry name" value="KS3_2"/>
    <property type="match status" value="1"/>
</dbReference>
<evidence type="ECO:0000256" key="3">
    <source>
        <dbReference type="ARBA" id="ARBA00013191"/>
    </source>
</evidence>
<keyword evidence="6" id="KW-0276">Fatty acid metabolism</keyword>
<evidence type="ECO:0000259" key="13">
    <source>
        <dbReference type="PROSITE" id="PS52004"/>
    </source>
</evidence>
<evidence type="ECO:0000313" key="15">
    <source>
        <dbReference type="Proteomes" id="UP001341281"/>
    </source>
</evidence>
<dbReference type="InterPro" id="IPR018201">
    <property type="entry name" value="Ketoacyl_synth_AS"/>
</dbReference>
<comment type="pathway">
    <text evidence="1">Lipid metabolism; fatty acid biosynthesis.</text>
</comment>
<keyword evidence="5 12" id="KW-0808">Transferase</keyword>
<evidence type="ECO:0000256" key="7">
    <source>
        <dbReference type="ARBA" id="ARBA00023098"/>
    </source>
</evidence>
<evidence type="ECO:0000256" key="5">
    <source>
        <dbReference type="ARBA" id="ARBA00022679"/>
    </source>
</evidence>
<evidence type="ECO:0000256" key="11">
    <source>
        <dbReference type="ARBA" id="ARBA00072686"/>
    </source>
</evidence>
<evidence type="ECO:0000256" key="1">
    <source>
        <dbReference type="ARBA" id="ARBA00005194"/>
    </source>
</evidence>
<dbReference type="InterPro" id="IPR016039">
    <property type="entry name" value="Thiolase-like"/>
</dbReference>
<dbReference type="PROSITE" id="PS00606">
    <property type="entry name" value="KS3_1"/>
    <property type="match status" value="1"/>
</dbReference>
<dbReference type="AlphaFoldDB" id="A0AAQ3WXV2"/>
<dbReference type="FunFam" id="3.40.47.10:FF:000015">
    <property type="entry name" value="3-oxoacyl-[acyl-carrier-protein] synthase, mitochondrial"/>
    <property type="match status" value="1"/>
</dbReference>
<dbReference type="NCBIfam" id="TIGR03150">
    <property type="entry name" value="fabF"/>
    <property type="match status" value="1"/>
</dbReference>
<dbReference type="PANTHER" id="PTHR11712">
    <property type="entry name" value="POLYKETIDE SYNTHASE-RELATED"/>
    <property type="match status" value="1"/>
</dbReference>
<dbReference type="InterPro" id="IPR017568">
    <property type="entry name" value="3-oxoacyl-ACP_synth-2"/>
</dbReference>
<evidence type="ECO:0000256" key="12">
    <source>
        <dbReference type="RuleBase" id="RU003694"/>
    </source>
</evidence>
<sequence>MPRPVSYLSAHLQSEFEAAHQESVWFAGLSPRRRSPAIGSRRRRYSSSRRPMSCLRRLRLCRGLCSASEAAEAGSLPPPRPSAGRRVVVTGLGAVTPLARGVGATWDRLVAGRCAVRSLAAEDLRLPEDTAGRTLEQLPSRVVAAVPRGKAEDEFDEDEWTKDKSISGFISYALCATDEALRDANWLPSEDEKKERTGVSIGGGIGSIADILDASQMIIENRLRRLSPYFIPKILINMASGHVSMRYGFQGPNHAAVTACATGAHSIGDATRMIQFGDADVMVAGGTESSIDALSIAGFSRQAYANFSHLLRALSTKYNSSPISASRPFDCSRDGFVIGEGCGVMVLEALDHAKKRGAKIYAEVRGYGMSGDAHHITQPQNGGRGAILAMKRALVQSGLCANEIDYVNAHATSTPLGDAVEANAIKSVFGDHAESGGLALSSTKGAIGHLLGAAGSVEAIFTVLAIHHGVAPPTLNLEQPDLLFEGAFTPLAAPKKMPIRAAISNSFGFGGTNTSLLFSCPP</sequence>
<comment type="similarity">
    <text evidence="2 12">Belongs to the thiolase-like superfamily. Beta-ketoacyl-ACP synthases family.</text>
</comment>
<dbReference type="GO" id="GO:0005739">
    <property type="term" value="C:mitochondrion"/>
    <property type="evidence" value="ECO:0007669"/>
    <property type="project" value="TreeGrafter"/>
</dbReference>
<organism evidence="14 15">
    <name type="scientific">Paspalum notatum var. saurae</name>
    <dbReference type="NCBI Taxonomy" id="547442"/>
    <lineage>
        <taxon>Eukaryota</taxon>
        <taxon>Viridiplantae</taxon>
        <taxon>Streptophyta</taxon>
        <taxon>Embryophyta</taxon>
        <taxon>Tracheophyta</taxon>
        <taxon>Spermatophyta</taxon>
        <taxon>Magnoliopsida</taxon>
        <taxon>Liliopsida</taxon>
        <taxon>Poales</taxon>
        <taxon>Poaceae</taxon>
        <taxon>PACMAD clade</taxon>
        <taxon>Panicoideae</taxon>
        <taxon>Andropogonodae</taxon>
        <taxon>Paspaleae</taxon>
        <taxon>Paspalinae</taxon>
        <taxon>Paspalum</taxon>
    </lineage>
</organism>